<dbReference type="NCBIfam" id="TIGR00254">
    <property type="entry name" value="GGDEF"/>
    <property type="match status" value="1"/>
</dbReference>
<organism evidence="5 6">
    <name type="scientific">Bacillus seohaeanensis</name>
    <dbReference type="NCBI Taxonomy" id="284580"/>
    <lineage>
        <taxon>Bacteria</taxon>
        <taxon>Bacillati</taxon>
        <taxon>Bacillota</taxon>
        <taxon>Bacilli</taxon>
        <taxon>Bacillales</taxon>
        <taxon>Bacillaceae</taxon>
        <taxon>Bacillus</taxon>
    </lineage>
</organism>
<dbReference type="PROSITE" id="PS50887">
    <property type="entry name" value="GGDEF"/>
    <property type="match status" value="1"/>
</dbReference>
<dbReference type="SMART" id="SM00052">
    <property type="entry name" value="EAL"/>
    <property type="match status" value="1"/>
</dbReference>
<dbReference type="InterPro" id="IPR035919">
    <property type="entry name" value="EAL_sf"/>
</dbReference>
<dbReference type="PROSITE" id="PS50112">
    <property type="entry name" value="PAS"/>
    <property type="match status" value="1"/>
</dbReference>
<evidence type="ECO:0000259" key="4">
    <source>
        <dbReference type="PROSITE" id="PS50887"/>
    </source>
</evidence>
<dbReference type="SUPFAM" id="SSF141868">
    <property type="entry name" value="EAL domain-like"/>
    <property type="match status" value="1"/>
</dbReference>
<dbReference type="InterPro" id="IPR029787">
    <property type="entry name" value="Nucleotide_cyclase"/>
</dbReference>
<dbReference type="InterPro" id="IPR000014">
    <property type="entry name" value="PAS"/>
</dbReference>
<dbReference type="CDD" id="cd01949">
    <property type="entry name" value="GGDEF"/>
    <property type="match status" value="1"/>
</dbReference>
<dbReference type="Gene3D" id="3.30.70.270">
    <property type="match status" value="1"/>
</dbReference>
<dbReference type="Pfam" id="PF13426">
    <property type="entry name" value="PAS_9"/>
    <property type="match status" value="1"/>
</dbReference>
<feature type="domain" description="GGDEF" evidence="4">
    <location>
        <begin position="170"/>
        <end position="313"/>
    </location>
</feature>
<dbReference type="PROSITE" id="PS50113">
    <property type="entry name" value="PAC"/>
    <property type="match status" value="1"/>
</dbReference>
<dbReference type="CDD" id="cd00130">
    <property type="entry name" value="PAS"/>
    <property type="match status" value="1"/>
</dbReference>
<comment type="caution">
    <text evidence="5">The sequence shown here is derived from an EMBL/GenBank/DDBJ whole genome shotgun (WGS) entry which is preliminary data.</text>
</comment>
<feature type="domain" description="PAC" evidence="2">
    <location>
        <begin position="88"/>
        <end position="140"/>
    </location>
</feature>
<sequence length="569" mass="65536">MGQLNVKQALENKEKQLKDIEFALNESSIVAITDRRGRITFVNDMFCKLSKYTREELMGQDHQIINANYHPKCFFQDMWKTIGNGRVWKGEIKNLAKDGTHYWVDTTIVPMLDENKKPYQYVSIRHDITKRKNMEEEMRHMAYYDSLTNLPNRNYLITHLKSLLEKKSSEAFAVLFLDIDRFKTINDTLGHSAGDLLLKEVGKRLKACIRESDLVCRHGGDEFVIVLDNIQDKEGVNLVANRIINELSKPFYSNGERTFLSTSIGINFSTTTKLHRHGNVEIEDIIEEIIQKSDIAMYHVKELGGNGFEFITRDKSEKVVRQFTLESQIHQALENNEFFLVYQPQFRISDEKLVGVEVLLRWKNEKLGLVPPSEFIPVLEKNGLIVPVGNWVLTKAMEQLRNWLDQGLEMKVAINISLKQLGNNLFINSVKDTMQQNNIKPELVELELTESLFSEIDKVKPVLEALKTLGINLAIDDFGTGYSSLSYLDNLPIDNLKIDKSFIDKINIDGESLVKTIIDMGKNLKMEIVAEGIEKEDQLLFLKENNCQIGQGYFFSKPVQSEEIRRIYQ</sequence>
<accession>A0ABW5RPQ2</accession>
<dbReference type="SUPFAM" id="SSF55785">
    <property type="entry name" value="PYP-like sensor domain (PAS domain)"/>
    <property type="match status" value="1"/>
</dbReference>
<dbReference type="Proteomes" id="UP001597506">
    <property type="component" value="Unassembled WGS sequence"/>
</dbReference>
<proteinExistence type="predicted"/>
<evidence type="ECO:0000259" key="1">
    <source>
        <dbReference type="PROSITE" id="PS50112"/>
    </source>
</evidence>
<keyword evidence="6" id="KW-1185">Reference proteome</keyword>
<dbReference type="Gene3D" id="3.30.450.20">
    <property type="entry name" value="PAS domain"/>
    <property type="match status" value="1"/>
</dbReference>
<dbReference type="SMART" id="SM00091">
    <property type="entry name" value="PAS"/>
    <property type="match status" value="1"/>
</dbReference>
<dbReference type="PROSITE" id="PS50883">
    <property type="entry name" value="EAL"/>
    <property type="match status" value="1"/>
</dbReference>
<dbReference type="NCBIfam" id="TIGR00229">
    <property type="entry name" value="sensory_box"/>
    <property type="match status" value="1"/>
</dbReference>
<feature type="domain" description="PAS" evidence="1">
    <location>
        <begin position="30"/>
        <end position="72"/>
    </location>
</feature>
<dbReference type="InterPro" id="IPR035965">
    <property type="entry name" value="PAS-like_dom_sf"/>
</dbReference>
<reference evidence="6" key="1">
    <citation type="journal article" date="2019" name="Int. J. Syst. Evol. Microbiol.">
        <title>The Global Catalogue of Microorganisms (GCM) 10K type strain sequencing project: providing services to taxonomists for standard genome sequencing and annotation.</title>
        <authorList>
            <consortium name="The Broad Institute Genomics Platform"/>
            <consortium name="The Broad Institute Genome Sequencing Center for Infectious Disease"/>
            <person name="Wu L."/>
            <person name="Ma J."/>
        </authorList>
    </citation>
    <scope>NUCLEOTIDE SEQUENCE [LARGE SCALE GENOMIC DNA]</scope>
    <source>
        <strain evidence="6">KCTC 3913</strain>
    </source>
</reference>
<evidence type="ECO:0000313" key="5">
    <source>
        <dbReference type="EMBL" id="MFD2680385.1"/>
    </source>
</evidence>
<gene>
    <name evidence="5" type="ORF">ACFSUL_06420</name>
</gene>
<feature type="domain" description="EAL" evidence="3">
    <location>
        <begin position="322"/>
        <end position="569"/>
    </location>
</feature>
<dbReference type="Gene3D" id="3.20.20.450">
    <property type="entry name" value="EAL domain"/>
    <property type="match status" value="1"/>
</dbReference>
<dbReference type="InterPro" id="IPR001633">
    <property type="entry name" value="EAL_dom"/>
</dbReference>
<dbReference type="Pfam" id="PF00563">
    <property type="entry name" value="EAL"/>
    <property type="match status" value="1"/>
</dbReference>
<dbReference type="PANTHER" id="PTHR44757">
    <property type="entry name" value="DIGUANYLATE CYCLASE DGCP"/>
    <property type="match status" value="1"/>
</dbReference>
<dbReference type="InterPro" id="IPR052155">
    <property type="entry name" value="Biofilm_reg_signaling"/>
</dbReference>
<dbReference type="RefSeq" id="WP_377933747.1">
    <property type="nucleotide sequence ID" value="NZ_JBHUMF010000015.1"/>
</dbReference>
<dbReference type="CDD" id="cd01948">
    <property type="entry name" value="EAL"/>
    <property type="match status" value="1"/>
</dbReference>
<dbReference type="PANTHER" id="PTHR44757:SF2">
    <property type="entry name" value="BIOFILM ARCHITECTURE MAINTENANCE PROTEIN MBAA"/>
    <property type="match status" value="1"/>
</dbReference>
<evidence type="ECO:0000313" key="6">
    <source>
        <dbReference type="Proteomes" id="UP001597506"/>
    </source>
</evidence>
<dbReference type="InterPro" id="IPR043128">
    <property type="entry name" value="Rev_trsase/Diguanyl_cyclase"/>
</dbReference>
<dbReference type="InterPro" id="IPR000700">
    <property type="entry name" value="PAS-assoc_C"/>
</dbReference>
<dbReference type="InterPro" id="IPR001610">
    <property type="entry name" value="PAC"/>
</dbReference>
<protein>
    <submittedName>
        <fullName evidence="5">EAL domain-containing protein</fullName>
    </submittedName>
</protein>
<evidence type="ECO:0000259" key="2">
    <source>
        <dbReference type="PROSITE" id="PS50113"/>
    </source>
</evidence>
<dbReference type="SMART" id="SM00267">
    <property type="entry name" value="GGDEF"/>
    <property type="match status" value="1"/>
</dbReference>
<evidence type="ECO:0000259" key="3">
    <source>
        <dbReference type="PROSITE" id="PS50883"/>
    </source>
</evidence>
<dbReference type="InterPro" id="IPR000160">
    <property type="entry name" value="GGDEF_dom"/>
</dbReference>
<dbReference type="SUPFAM" id="SSF55073">
    <property type="entry name" value="Nucleotide cyclase"/>
    <property type="match status" value="1"/>
</dbReference>
<dbReference type="Pfam" id="PF00990">
    <property type="entry name" value="GGDEF"/>
    <property type="match status" value="1"/>
</dbReference>
<dbReference type="SMART" id="SM00086">
    <property type="entry name" value="PAC"/>
    <property type="match status" value="1"/>
</dbReference>
<name>A0ABW5RPQ2_9BACI</name>
<dbReference type="EMBL" id="JBHUMF010000015">
    <property type="protein sequence ID" value="MFD2680385.1"/>
    <property type="molecule type" value="Genomic_DNA"/>
</dbReference>